<name>A0A5N5VYV7_STRMB</name>
<evidence type="ECO:0000313" key="2">
    <source>
        <dbReference type="EMBL" id="KAB7833863.1"/>
    </source>
</evidence>
<evidence type="ECO:0000313" key="3">
    <source>
        <dbReference type="Proteomes" id="UP000327000"/>
    </source>
</evidence>
<dbReference type="AlphaFoldDB" id="A0A5N5VYV7"/>
<accession>A0A5N5VYV7</accession>
<keyword evidence="3" id="KW-1185">Reference proteome</keyword>
<sequence length="371" mass="38422">MGWAVTAAVTTIVLAQSSLAAQAADSTSGWRAPSCTKVTGDGAVTFTTDDGATLAPTTGTLQSVSYTHGLVALDTPNTLLATHNDELQRSTDAGCTWTKVATLGSGSTWLTAATGGRAFAWEKNGGYLARVDGRTVTKLSSPSADIVGVGTDKARRDHLRLAGSDGQLYDSTDAGATWKPLGKPAFGPGVSVYTVSFDPADLDHAVAGGMTTGGAVTTDGGATWTAATGLSATAGGKSNLFAASVSPADRNVVYALGIDLVEAAPNSGAEGRHLYRSTDGGRTYTRIVDDTPDTELTNSTLLAPSPVDPDVLYFEYGTYFQAYGTDLYRYDARTGKVGKTHNAHDGISAIAFNPARPSVMYLGLEEVQIHH</sequence>
<dbReference type="CDD" id="cd15482">
    <property type="entry name" value="Sialidase_non-viral"/>
    <property type="match status" value="1"/>
</dbReference>
<comment type="caution">
    <text evidence="2">The sequence shown here is derived from an EMBL/GenBank/DDBJ whole genome shotgun (WGS) entry which is preliminary data.</text>
</comment>
<dbReference type="OrthoDB" id="9764804at2"/>
<dbReference type="SUPFAM" id="SSF110296">
    <property type="entry name" value="Oligoxyloglucan reducing end-specific cellobiohydrolase"/>
    <property type="match status" value="2"/>
</dbReference>
<keyword evidence="1" id="KW-0732">Signal</keyword>
<organism evidence="2 3">
    <name type="scientific">Streptomyces mobaraensis</name>
    <name type="common">Streptoverticillium mobaraense</name>
    <dbReference type="NCBI Taxonomy" id="35621"/>
    <lineage>
        <taxon>Bacteria</taxon>
        <taxon>Bacillati</taxon>
        <taxon>Actinomycetota</taxon>
        <taxon>Actinomycetes</taxon>
        <taxon>Kitasatosporales</taxon>
        <taxon>Streptomycetaceae</taxon>
        <taxon>Streptomyces</taxon>
    </lineage>
</organism>
<protein>
    <submittedName>
        <fullName evidence="2">Dispase autolysis-inducing protein</fullName>
    </submittedName>
</protein>
<gene>
    <name evidence="2" type="ORF">FRZ00_31910</name>
</gene>
<feature type="chain" id="PRO_5024933477" evidence="1">
    <location>
        <begin position="24"/>
        <end position="371"/>
    </location>
</feature>
<proteinExistence type="predicted"/>
<dbReference type="Proteomes" id="UP000327000">
    <property type="component" value="Unassembled WGS sequence"/>
</dbReference>
<evidence type="ECO:0000256" key="1">
    <source>
        <dbReference type="SAM" id="SignalP"/>
    </source>
</evidence>
<dbReference type="InterPro" id="IPR015943">
    <property type="entry name" value="WD40/YVTN_repeat-like_dom_sf"/>
</dbReference>
<feature type="signal peptide" evidence="1">
    <location>
        <begin position="1"/>
        <end position="23"/>
    </location>
</feature>
<dbReference type="EMBL" id="VOKX01000126">
    <property type="protein sequence ID" value="KAB7833863.1"/>
    <property type="molecule type" value="Genomic_DNA"/>
</dbReference>
<reference evidence="2 3" key="1">
    <citation type="journal article" date="2019" name="Microb. Cell Fact.">
        <title>Exploring novel herbicidin analogues by transcriptional regulator overexpression and MS/MS molecular networking.</title>
        <authorList>
            <person name="Shi Y."/>
            <person name="Gu R."/>
            <person name="Li Y."/>
            <person name="Wang X."/>
            <person name="Ren W."/>
            <person name="Li X."/>
            <person name="Wang L."/>
            <person name="Xie Y."/>
            <person name="Hong B."/>
        </authorList>
    </citation>
    <scope>NUCLEOTIDE SEQUENCE [LARGE SCALE GENOMIC DNA]</scope>
    <source>
        <strain evidence="2 3">US-43</strain>
    </source>
</reference>
<dbReference type="Gene3D" id="2.130.10.10">
    <property type="entry name" value="YVTN repeat-like/Quinoprotein amine dehydrogenase"/>
    <property type="match status" value="2"/>
</dbReference>